<organism evidence="1 2">
    <name type="scientific">Eumeta variegata</name>
    <name type="common">Bagworm moth</name>
    <name type="synonym">Eumeta japonica</name>
    <dbReference type="NCBI Taxonomy" id="151549"/>
    <lineage>
        <taxon>Eukaryota</taxon>
        <taxon>Metazoa</taxon>
        <taxon>Ecdysozoa</taxon>
        <taxon>Arthropoda</taxon>
        <taxon>Hexapoda</taxon>
        <taxon>Insecta</taxon>
        <taxon>Pterygota</taxon>
        <taxon>Neoptera</taxon>
        <taxon>Endopterygota</taxon>
        <taxon>Lepidoptera</taxon>
        <taxon>Glossata</taxon>
        <taxon>Ditrysia</taxon>
        <taxon>Tineoidea</taxon>
        <taxon>Psychidae</taxon>
        <taxon>Oiketicinae</taxon>
        <taxon>Eumeta</taxon>
    </lineage>
</organism>
<dbReference type="AlphaFoldDB" id="A0A4C1WRV2"/>
<evidence type="ECO:0000313" key="1">
    <source>
        <dbReference type="EMBL" id="GBP53693.1"/>
    </source>
</evidence>
<accession>A0A4C1WRV2</accession>
<dbReference type="EMBL" id="BGZK01000632">
    <property type="protein sequence ID" value="GBP53693.1"/>
    <property type="molecule type" value="Genomic_DNA"/>
</dbReference>
<proteinExistence type="predicted"/>
<comment type="caution">
    <text evidence="1">The sequence shown here is derived from an EMBL/GenBank/DDBJ whole genome shotgun (WGS) entry which is preliminary data.</text>
</comment>
<dbReference type="Proteomes" id="UP000299102">
    <property type="component" value="Unassembled WGS sequence"/>
</dbReference>
<name>A0A4C1WRV2_EUMVA</name>
<sequence length="146" mass="15933">MNAISTALSTPARARGGTNASIYPSGASLCRDCDLALIFCKRRGPAVRRDCLLKNNSNLQKKIKISLDRGIGIDSRLASSHRCREQSLRNYNKQRTVNAYVTILDQRAGGGRRAPTCGRHAIKQNSSGTITTSNRYLRGKVTPGTK</sequence>
<protein>
    <submittedName>
        <fullName evidence="1">Uncharacterized protein</fullName>
    </submittedName>
</protein>
<gene>
    <name evidence="1" type="ORF">EVAR_39847_1</name>
</gene>
<evidence type="ECO:0000313" key="2">
    <source>
        <dbReference type="Proteomes" id="UP000299102"/>
    </source>
</evidence>
<keyword evidence="2" id="KW-1185">Reference proteome</keyword>
<reference evidence="1 2" key="1">
    <citation type="journal article" date="2019" name="Commun. Biol.">
        <title>The bagworm genome reveals a unique fibroin gene that provides high tensile strength.</title>
        <authorList>
            <person name="Kono N."/>
            <person name="Nakamura H."/>
            <person name="Ohtoshi R."/>
            <person name="Tomita M."/>
            <person name="Numata K."/>
            <person name="Arakawa K."/>
        </authorList>
    </citation>
    <scope>NUCLEOTIDE SEQUENCE [LARGE SCALE GENOMIC DNA]</scope>
</reference>